<dbReference type="InterPro" id="IPR050131">
    <property type="entry name" value="Peptidase_S8_subtilisin-like"/>
</dbReference>
<dbReference type="SUPFAM" id="SSF52743">
    <property type="entry name" value="Subtilisin-like"/>
    <property type="match status" value="1"/>
</dbReference>
<dbReference type="PANTHER" id="PTHR43806">
    <property type="entry name" value="PEPTIDASE S8"/>
    <property type="match status" value="1"/>
</dbReference>
<keyword evidence="2 5" id="KW-0645">Protease</keyword>
<dbReference type="GO" id="GO:0006508">
    <property type="term" value="P:proteolysis"/>
    <property type="evidence" value="ECO:0007669"/>
    <property type="project" value="UniProtKB-KW"/>
</dbReference>
<feature type="active site" description="Charge relay system" evidence="5">
    <location>
        <position position="489"/>
    </location>
</feature>
<feature type="active site" description="Charge relay system" evidence="5">
    <location>
        <position position="226"/>
    </location>
</feature>
<dbReference type="PROSITE" id="PS51257">
    <property type="entry name" value="PROKAR_LIPOPROTEIN"/>
    <property type="match status" value="1"/>
</dbReference>
<evidence type="ECO:0000256" key="2">
    <source>
        <dbReference type="ARBA" id="ARBA00022670"/>
    </source>
</evidence>
<dbReference type="PRINTS" id="PR00723">
    <property type="entry name" value="SUBTILISIN"/>
</dbReference>
<feature type="domain" description="Peptidase S8/S53" evidence="6">
    <location>
        <begin position="220"/>
        <end position="527"/>
    </location>
</feature>
<dbReference type="InterPro" id="IPR023828">
    <property type="entry name" value="Peptidase_S8_Ser-AS"/>
</dbReference>
<dbReference type="Gene3D" id="3.40.50.200">
    <property type="entry name" value="Peptidase S8/S53 domain"/>
    <property type="match status" value="1"/>
</dbReference>
<name>A0AA37NR93_9BACT</name>
<evidence type="ECO:0000256" key="5">
    <source>
        <dbReference type="PROSITE-ProRule" id="PRU01240"/>
    </source>
</evidence>
<dbReference type="AlphaFoldDB" id="A0AA37NR93"/>
<gene>
    <name evidence="7" type="ORF">CE91St16_15800</name>
</gene>
<sequence length="676" mass="70721">MTDKKILLLALLFLAGCASDPMEESGGKEAPATAMRKIVNAPANAARGELLIYFDGDAVGDVEQTAAAAAVTRTAATRSGIAPVDDIFTQLGVTSLRRVFPCNPAAEERTRAAGLHKWYIVTFGEEVDLDAAARRLAAVSEVSFVQFNTKLQLASDNRACPYRGGSAATRAAAGGFNDPGYKDQWHYSNNGDRIFAETTRAGADINVEEAWKLAAGDPSLTVAIVDQGIKYSHPDLAANMWINKAEQSGATGRDDDGNGYADDVYGYNFALGTSRLTWDVEAYDDKGKNVGDSGHGTHVAGTVAAVSNNGVGVSGIAGGTGRNDGVKLMSCQIFSGGEGGSAAVSAEAIKYAADNGASILQCSWGYPAGAVTTDNAYASGARIEKQAIDYFIATKNNAVLDGGLVIFAAGNDAKAMSGYPGAYRDYISVTAFSPDYLPAYYTNYGPGCNVAAPGGDAYISPSGSSAAQVLSTLPSELYQSDYGYMQGTSMACPHVSGVAALGLSYALAKGKQYTVAEFKSMLLTSVNDIDTYLDGTKQSLTTMQLRNYRKQMGTGAIDAYQLLMQIEGTPCLKAKVGVQQQLSLDKYFGKASANLTYLGVEISQADRTKLGISAEPTFVSGKLRLHCTKPGVARITVRAVAGGSGLGTGTSMGGMEIAKEFAVIARAVQTENGGWL</sequence>
<protein>
    <submittedName>
        <fullName evidence="7">Protease</fullName>
    </submittedName>
</protein>
<evidence type="ECO:0000313" key="8">
    <source>
        <dbReference type="Proteomes" id="UP001055105"/>
    </source>
</evidence>
<dbReference type="PROSITE" id="PS00138">
    <property type="entry name" value="SUBTILASE_SER"/>
    <property type="match status" value="1"/>
</dbReference>
<dbReference type="PANTHER" id="PTHR43806:SF11">
    <property type="entry name" value="CEREVISIN-RELATED"/>
    <property type="match status" value="1"/>
</dbReference>
<evidence type="ECO:0000256" key="3">
    <source>
        <dbReference type="ARBA" id="ARBA00022801"/>
    </source>
</evidence>
<dbReference type="InterPro" id="IPR036852">
    <property type="entry name" value="Peptidase_S8/S53_dom_sf"/>
</dbReference>
<evidence type="ECO:0000256" key="4">
    <source>
        <dbReference type="ARBA" id="ARBA00022825"/>
    </source>
</evidence>
<dbReference type="Pfam" id="PF00082">
    <property type="entry name" value="Peptidase_S8"/>
    <property type="match status" value="1"/>
</dbReference>
<evidence type="ECO:0000259" key="6">
    <source>
        <dbReference type="Pfam" id="PF00082"/>
    </source>
</evidence>
<dbReference type="InterPro" id="IPR015500">
    <property type="entry name" value="Peptidase_S8_subtilisin-rel"/>
</dbReference>
<reference evidence="7" key="1">
    <citation type="submission" date="2022-01" db="EMBL/GenBank/DDBJ databases">
        <title>Novel bile acid biosynthetic pathways are enriched in the microbiome of centenarians.</title>
        <authorList>
            <person name="Sato Y."/>
            <person name="Atarashi K."/>
            <person name="Plichta R.D."/>
            <person name="Arai Y."/>
            <person name="Sasajima S."/>
            <person name="Kearney M.S."/>
            <person name="Suda W."/>
            <person name="Takeshita K."/>
            <person name="Sasaki T."/>
            <person name="Okamoto S."/>
            <person name="Skelly N.A."/>
            <person name="Okamura Y."/>
            <person name="Vlamakis H."/>
            <person name="Li Y."/>
            <person name="Tanoue T."/>
            <person name="Takei H."/>
            <person name="Nittono H."/>
            <person name="Narushima S."/>
            <person name="Irie J."/>
            <person name="Itoh H."/>
            <person name="Moriya K."/>
            <person name="Sugiura Y."/>
            <person name="Suematsu M."/>
            <person name="Moritoki N."/>
            <person name="Shibata S."/>
            <person name="Littman R.D."/>
            <person name="Fischbach A.M."/>
            <person name="Uwamino Y."/>
            <person name="Inoue T."/>
            <person name="Honda A."/>
            <person name="Hattori M."/>
            <person name="Murai T."/>
            <person name="Xavier J.R."/>
            <person name="Hirose N."/>
            <person name="Honda K."/>
        </authorList>
    </citation>
    <scope>NUCLEOTIDE SEQUENCE</scope>
    <source>
        <strain evidence="7">CE91-St16</strain>
    </source>
</reference>
<dbReference type="GO" id="GO:0004252">
    <property type="term" value="F:serine-type endopeptidase activity"/>
    <property type="evidence" value="ECO:0007669"/>
    <property type="project" value="UniProtKB-UniRule"/>
</dbReference>
<proteinExistence type="inferred from homology"/>
<keyword evidence="3 5" id="KW-0378">Hydrolase</keyword>
<feature type="active site" description="Charge relay system" evidence="5">
    <location>
        <position position="295"/>
    </location>
</feature>
<comment type="caution">
    <text evidence="7">The sequence shown here is derived from an EMBL/GenBank/DDBJ whole genome shotgun (WGS) entry which is preliminary data.</text>
</comment>
<dbReference type="PROSITE" id="PS51892">
    <property type="entry name" value="SUBTILASE"/>
    <property type="match status" value="1"/>
</dbReference>
<evidence type="ECO:0000313" key="7">
    <source>
        <dbReference type="EMBL" id="GKI18672.1"/>
    </source>
</evidence>
<dbReference type="EMBL" id="BQOL01000001">
    <property type="protein sequence ID" value="GKI18672.1"/>
    <property type="molecule type" value="Genomic_DNA"/>
</dbReference>
<organism evidence="7 8">
    <name type="scientific">Alistipes finegoldii</name>
    <dbReference type="NCBI Taxonomy" id="214856"/>
    <lineage>
        <taxon>Bacteria</taxon>
        <taxon>Pseudomonadati</taxon>
        <taxon>Bacteroidota</taxon>
        <taxon>Bacteroidia</taxon>
        <taxon>Bacteroidales</taxon>
        <taxon>Rikenellaceae</taxon>
        <taxon>Alistipes</taxon>
    </lineage>
</organism>
<dbReference type="RefSeq" id="WP_244076372.1">
    <property type="nucleotide sequence ID" value="NZ_AP025581.1"/>
</dbReference>
<dbReference type="PROSITE" id="PS00137">
    <property type="entry name" value="SUBTILASE_HIS"/>
    <property type="match status" value="1"/>
</dbReference>
<comment type="similarity">
    <text evidence="1 5">Belongs to the peptidase S8 family.</text>
</comment>
<keyword evidence="4 5" id="KW-0720">Serine protease</keyword>
<accession>A0AA37NR93</accession>
<dbReference type="InterPro" id="IPR000209">
    <property type="entry name" value="Peptidase_S8/S53_dom"/>
</dbReference>
<dbReference type="InterPro" id="IPR022398">
    <property type="entry name" value="Peptidase_S8_His-AS"/>
</dbReference>
<evidence type="ECO:0000256" key="1">
    <source>
        <dbReference type="ARBA" id="ARBA00011073"/>
    </source>
</evidence>
<dbReference type="Proteomes" id="UP001055105">
    <property type="component" value="Unassembled WGS sequence"/>
</dbReference>